<gene>
    <name evidence="3" type="ordered locus">Rru_A3286</name>
</gene>
<dbReference type="STRING" id="269796.Rru_A3286"/>
<sequence length="149" mass="16247">MGFKMNAGRGGLRRGWIYSFGRARLMSVWKADMSFEPNSDRGSLNLAGADQGDDRGRPASTPEPVRRPTPGEERWLGTYLRRAYDDVVDEPLPDSFNSLLKQLEQMDSPGSLDMPPVGRPDEDASAGTGDPPSDAAEATPQDAPPARDR</sequence>
<keyword evidence="4" id="KW-1185">Reference proteome</keyword>
<dbReference type="AlphaFoldDB" id="Q2RP64"/>
<dbReference type="KEGG" id="rru:Rru_A3286"/>
<evidence type="ECO:0000313" key="4">
    <source>
        <dbReference type="Proteomes" id="UP000001929"/>
    </source>
</evidence>
<feature type="compositionally biased region" description="Basic and acidic residues" evidence="1">
    <location>
        <begin position="64"/>
        <end position="74"/>
    </location>
</feature>
<proteinExistence type="predicted"/>
<evidence type="ECO:0000256" key="1">
    <source>
        <dbReference type="SAM" id="MobiDB-lite"/>
    </source>
</evidence>
<evidence type="ECO:0000313" key="3">
    <source>
        <dbReference type="EMBL" id="ABC24081.1"/>
    </source>
</evidence>
<feature type="domain" description="Anti-sigma factor NepR" evidence="2">
    <location>
        <begin position="74"/>
        <end position="106"/>
    </location>
</feature>
<dbReference type="HOGENOM" id="CLU_146725_0_0_5"/>
<organism evidence="3 4">
    <name type="scientific">Rhodospirillum rubrum (strain ATCC 11170 / ATH 1.1.1 / DSM 467 / LMG 4362 / NCIMB 8255 / S1)</name>
    <dbReference type="NCBI Taxonomy" id="269796"/>
    <lineage>
        <taxon>Bacteria</taxon>
        <taxon>Pseudomonadati</taxon>
        <taxon>Pseudomonadota</taxon>
        <taxon>Alphaproteobacteria</taxon>
        <taxon>Rhodospirillales</taxon>
        <taxon>Rhodospirillaceae</taxon>
        <taxon>Rhodospirillum</taxon>
    </lineage>
</organism>
<feature type="region of interest" description="Disordered" evidence="1">
    <location>
        <begin position="99"/>
        <end position="149"/>
    </location>
</feature>
<dbReference type="Proteomes" id="UP000001929">
    <property type="component" value="Chromosome"/>
</dbReference>
<feature type="region of interest" description="Disordered" evidence="1">
    <location>
        <begin position="36"/>
        <end position="74"/>
    </location>
</feature>
<protein>
    <recommendedName>
        <fullName evidence="2">Anti-sigma factor NepR domain-containing protein</fullName>
    </recommendedName>
</protein>
<dbReference type="InterPro" id="IPR041649">
    <property type="entry name" value="NepR"/>
</dbReference>
<evidence type="ECO:0000259" key="2">
    <source>
        <dbReference type="Pfam" id="PF18557"/>
    </source>
</evidence>
<dbReference type="Pfam" id="PF18557">
    <property type="entry name" value="NepR"/>
    <property type="match status" value="1"/>
</dbReference>
<reference evidence="3 4" key="1">
    <citation type="journal article" date="2011" name="Stand. Genomic Sci.">
        <title>Complete genome sequence of Rhodospirillum rubrum type strain (S1).</title>
        <authorList>
            <person name="Munk A.C."/>
            <person name="Copeland A."/>
            <person name="Lucas S."/>
            <person name="Lapidus A."/>
            <person name="Del Rio T.G."/>
            <person name="Barry K."/>
            <person name="Detter J.C."/>
            <person name="Hammon N."/>
            <person name="Israni S."/>
            <person name="Pitluck S."/>
            <person name="Brettin T."/>
            <person name="Bruce D."/>
            <person name="Han C."/>
            <person name="Tapia R."/>
            <person name="Gilna P."/>
            <person name="Schmutz J."/>
            <person name="Larimer F."/>
            <person name="Land M."/>
            <person name="Kyrpides N.C."/>
            <person name="Mavromatis K."/>
            <person name="Richardson P."/>
            <person name="Rohde M."/>
            <person name="Goker M."/>
            <person name="Klenk H.P."/>
            <person name="Zhang Y."/>
            <person name="Roberts G.P."/>
            <person name="Reslewic S."/>
            <person name="Schwartz D.C."/>
        </authorList>
    </citation>
    <scope>NUCLEOTIDE SEQUENCE [LARGE SCALE GENOMIC DNA]</scope>
    <source>
        <strain evidence="4">ATCC 11170 / ATH 1.1.1 / DSM 467 / LMG 4362 / NCIMB 8255 / S1</strain>
    </source>
</reference>
<dbReference type="EnsemblBacteria" id="ABC24081">
    <property type="protein sequence ID" value="ABC24081"/>
    <property type="gene ID" value="Rru_A3286"/>
</dbReference>
<dbReference type="EMBL" id="CP000230">
    <property type="protein sequence ID" value="ABC24081.1"/>
    <property type="molecule type" value="Genomic_DNA"/>
</dbReference>
<name>Q2RP64_RHORT</name>
<dbReference type="PATRIC" id="fig|269796.9.peg.3404"/>
<accession>Q2RP64</accession>